<dbReference type="Proteomes" id="UP000323621">
    <property type="component" value="Unassembled WGS sequence"/>
</dbReference>
<comment type="caution">
    <text evidence="1">The sequence shown here is derived from an EMBL/GenBank/DDBJ whole genome shotgun (WGS) entry which is preliminary data.</text>
</comment>
<evidence type="ECO:0000313" key="2">
    <source>
        <dbReference type="Proteomes" id="UP000323621"/>
    </source>
</evidence>
<accession>A0ABY3MBE0</accession>
<keyword evidence="2" id="KW-1185">Reference proteome</keyword>
<reference evidence="1 2" key="1">
    <citation type="submission" date="2019-08" db="EMBL/GenBank/DDBJ databases">
        <title>Genomes of Antarctic Bizionia species.</title>
        <authorList>
            <person name="Bowman J.P."/>
        </authorList>
    </citation>
    <scope>NUCLEOTIDE SEQUENCE [LARGE SCALE GENOMIC DNA]</scope>
    <source>
        <strain evidence="1 2">IC164</strain>
    </source>
</reference>
<evidence type="ECO:0008006" key="3">
    <source>
        <dbReference type="Google" id="ProtNLM"/>
    </source>
</evidence>
<dbReference type="PROSITE" id="PS51257">
    <property type="entry name" value="PROKAR_LIPOPROTEIN"/>
    <property type="match status" value="1"/>
</dbReference>
<name>A0ABY3MBE0_9FLAO</name>
<dbReference type="RefSeq" id="WP_148380766.1">
    <property type="nucleotide sequence ID" value="NZ_VSKN01000006.1"/>
</dbReference>
<protein>
    <recommendedName>
        <fullName evidence="3">Lipoprotein</fullName>
    </recommendedName>
</protein>
<proteinExistence type="predicted"/>
<gene>
    <name evidence="1" type="ORF">ES677_06200</name>
</gene>
<organism evidence="1 2">
    <name type="scientific">Bizionia gelidisalsuginis</name>
    <dbReference type="NCBI Taxonomy" id="291188"/>
    <lineage>
        <taxon>Bacteria</taxon>
        <taxon>Pseudomonadati</taxon>
        <taxon>Bacteroidota</taxon>
        <taxon>Flavobacteriia</taxon>
        <taxon>Flavobacteriales</taxon>
        <taxon>Flavobacteriaceae</taxon>
        <taxon>Bizionia</taxon>
    </lineage>
</organism>
<sequence length="164" mass="18681">MKHFIFTMSLLAIVSCKDSKTVDENLKTEAIEQTVEATNDHNDHEMTNAYAEAWSNDIELNNGNKWQANFETNDGVERMKKSIKTQSTNSLEDYKTLAKQLSDDKNYVVKNCTMTGASHDNLHIWLLPLMAKIDALSEAKTTKEASQLKHSIEQNVNAYNTYFQ</sequence>
<dbReference type="EMBL" id="VSKN01000006">
    <property type="protein sequence ID" value="TYC14130.1"/>
    <property type="molecule type" value="Genomic_DNA"/>
</dbReference>
<evidence type="ECO:0000313" key="1">
    <source>
        <dbReference type="EMBL" id="TYC14130.1"/>
    </source>
</evidence>